<evidence type="ECO:0000256" key="4">
    <source>
        <dbReference type="ARBA" id="ARBA00023053"/>
    </source>
</evidence>
<protein>
    <recommendedName>
        <fullName evidence="8">Na(+)-translocating NADH-quinone reductase subunit A</fullName>
        <shortName evidence="8">Na(+)-NQR subunit A</shortName>
        <shortName evidence="8">Na(+)-translocating NQR subunit A</shortName>
        <ecNumber evidence="8">7.2.1.1</ecNumber>
    </recommendedName>
    <alternativeName>
        <fullName evidence="8">NQR complex subunit A</fullName>
    </alternativeName>
    <alternativeName>
        <fullName evidence="8">NQR-1 subunit A</fullName>
    </alternativeName>
</protein>
<evidence type="ECO:0000256" key="2">
    <source>
        <dbReference type="ARBA" id="ARBA00022967"/>
    </source>
</evidence>
<keyword evidence="12" id="KW-0560">Oxidoreductase</keyword>
<dbReference type="Pfam" id="PF24836">
    <property type="entry name" value="NQRA_2nd"/>
    <property type="match status" value="1"/>
</dbReference>
<dbReference type="NCBIfam" id="NF003759">
    <property type="entry name" value="PRK05352.1-2"/>
    <property type="match status" value="1"/>
</dbReference>
<dbReference type="Proteomes" id="UP000315724">
    <property type="component" value="Chromosome"/>
</dbReference>
<comment type="function">
    <text evidence="8">NQR complex catalyzes the reduction of ubiquinone-1 to ubiquinol by two successive reactions, coupled with the transport of Na(+) ions from the cytoplasm to the periplasm. NqrA to NqrE are probably involved in the second step, the conversion of ubisemiquinone to ubiquinol.</text>
</comment>
<dbReference type="RefSeq" id="WP_145199120.1">
    <property type="nucleotide sequence ID" value="NZ_CP036267.1"/>
</dbReference>
<dbReference type="Pfam" id="PF05896">
    <property type="entry name" value="NQRA_N"/>
    <property type="match status" value="1"/>
</dbReference>
<dbReference type="PANTHER" id="PTHR37839:SF1">
    <property type="entry name" value="NA(+)-TRANSLOCATING NADH-QUINONE REDUCTASE SUBUNIT A"/>
    <property type="match status" value="1"/>
</dbReference>
<keyword evidence="6 8" id="KW-0830">Ubiquinone</keyword>
<feature type="domain" description="NqrA second alpha/beta" evidence="11">
    <location>
        <begin position="114"/>
        <end position="263"/>
    </location>
</feature>
<evidence type="ECO:0000256" key="5">
    <source>
        <dbReference type="ARBA" id="ARBA00023065"/>
    </source>
</evidence>
<evidence type="ECO:0000256" key="8">
    <source>
        <dbReference type="HAMAP-Rule" id="MF_00425"/>
    </source>
</evidence>
<name>A0A517QNK8_9PLAN</name>
<reference evidence="12 13" key="1">
    <citation type="submission" date="2019-02" db="EMBL/GenBank/DDBJ databases">
        <title>Deep-cultivation of Planctomycetes and their phenomic and genomic characterization uncovers novel biology.</title>
        <authorList>
            <person name="Wiegand S."/>
            <person name="Jogler M."/>
            <person name="Boedeker C."/>
            <person name="Pinto D."/>
            <person name="Vollmers J."/>
            <person name="Rivas-Marin E."/>
            <person name="Kohn T."/>
            <person name="Peeters S.H."/>
            <person name="Heuer A."/>
            <person name="Rast P."/>
            <person name="Oberbeckmann S."/>
            <person name="Bunk B."/>
            <person name="Jeske O."/>
            <person name="Meyerdierks A."/>
            <person name="Storesund J.E."/>
            <person name="Kallscheuer N."/>
            <person name="Luecker S."/>
            <person name="Lage O.M."/>
            <person name="Pohl T."/>
            <person name="Merkel B.J."/>
            <person name="Hornburger P."/>
            <person name="Mueller R.-W."/>
            <person name="Bruemmer F."/>
            <person name="Labrenz M."/>
            <person name="Spormann A.M."/>
            <person name="Op den Camp H."/>
            <person name="Overmann J."/>
            <person name="Amann R."/>
            <person name="Jetten M.S.M."/>
            <person name="Mascher T."/>
            <person name="Medema M.H."/>
            <person name="Devos D.P."/>
            <person name="Kaster A.-K."/>
            <person name="Ovreas L."/>
            <person name="Rohde M."/>
            <person name="Galperin M.Y."/>
            <person name="Jogler C."/>
        </authorList>
    </citation>
    <scope>NUCLEOTIDE SEQUENCE [LARGE SCALE GENOMIC DNA]</scope>
    <source>
        <strain evidence="12 13">Mal48</strain>
    </source>
</reference>
<feature type="domain" description="Na(+)-translocating NADH-quinone reductase subunit A C-terminal" evidence="10">
    <location>
        <begin position="268"/>
        <end position="317"/>
    </location>
</feature>
<keyword evidence="4 8" id="KW-0915">Sodium</keyword>
<dbReference type="InterPro" id="IPR008703">
    <property type="entry name" value="NqrA"/>
</dbReference>
<dbReference type="InterPro" id="IPR056148">
    <property type="entry name" value="NQRA_2nd"/>
</dbReference>
<evidence type="ECO:0000313" key="12">
    <source>
        <dbReference type="EMBL" id="QDT33195.1"/>
    </source>
</evidence>
<evidence type="ECO:0000259" key="11">
    <source>
        <dbReference type="Pfam" id="PF24836"/>
    </source>
</evidence>
<dbReference type="AlphaFoldDB" id="A0A517QNK8"/>
<evidence type="ECO:0000256" key="6">
    <source>
        <dbReference type="ARBA" id="ARBA00023075"/>
    </source>
</evidence>
<keyword evidence="7 8" id="KW-0739">Sodium transport</keyword>
<keyword evidence="1 8" id="KW-0813">Transport</keyword>
<dbReference type="NCBIfam" id="TIGR01936">
    <property type="entry name" value="nqrA"/>
    <property type="match status" value="1"/>
</dbReference>
<keyword evidence="2 8" id="KW-1278">Translocase</keyword>
<dbReference type="EC" id="7.2.1.1" evidence="8"/>
<evidence type="ECO:0000256" key="7">
    <source>
        <dbReference type="ARBA" id="ARBA00023201"/>
    </source>
</evidence>
<evidence type="ECO:0000259" key="10">
    <source>
        <dbReference type="Pfam" id="PF11973"/>
    </source>
</evidence>
<gene>
    <name evidence="8 12" type="primary">nqrA</name>
    <name evidence="12" type="ORF">Mal48_24480</name>
</gene>
<evidence type="ECO:0000256" key="1">
    <source>
        <dbReference type="ARBA" id="ARBA00022448"/>
    </source>
</evidence>
<keyword evidence="3 8" id="KW-0520">NAD</keyword>
<organism evidence="12 13">
    <name type="scientific">Thalassoglobus polymorphus</name>
    <dbReference type="NCBI Taxonomy" id="2527994"/>
    <lineage>
        <taxon>Bacteria</taxon>
        <taxon>Pseudomonadati</taxon>
        <taxon>Planctomycetota</taxon>
        <taxon>Planctomycetia</taxon>
        <taxon>Planctomycetales</taxon>
        <taxon>Planctomycetaceae</taxon>
        <taxon>Thalassoglobus</taxon>
    </lineage>
</organism>
<dbReference type="OrthoDB" id="9774536at2"/>
<keyword evidence="5 8" id="KW-0406">Ion transport</keyword>
<evidence type="ECO:0000313" key="13">
    <source>
        <dbReference type="Proteomes" id="UP000315724"/>
    </source>
</evidence>
<evidence type="ECO:0000259" key="9">
    <source>
        <dbReference type="Pfam" id="PF05896"/>
    </source>
</evidence>
<dbReference type="PANTHER" id="PTHR37839">
    <property type="entry name" value="NA(+)-TRANSLOCATING NADH-QUINONE REDUCTASE SUBUNIT A"/>
    <property type="match status" value="1"/>
</dbReference>
<dbReference type="Pfam" id="PF11973">
    <property type="entry name" value="NQRA_SLBB"/>
    <property type="match status" value="1"/>
</dbReference>
<dbReference type="KEGG" id="tpol:Mal48_24480"/>
<dbReference type="GO" id="GO:0016655">
    <property type="term" value="F:oxidoreductase activity, acting on NAD(P)H, quinone or similar compound as acceptor"/>
    <property type="evidence" value="ECO:0007669"/>
    <property type="project" value="UniProtKB-UniRule"/>
</dbReference>
<dbReference type="EMBL" id="CP036267">
    <property type="protein sequence ID" value="QDT33195.1"/>
    <property type="molecule type" value="Genomic_DNA"/>
</dbReference>
<dbReference type="GO" id="GO:0006814">
    <property type="term" value="P:sodium ion transport"/>
    <property type="evidence" value="ECO:0007669"/>
    <property type="project" value="UniProtKB-UniRule"/>
</dbReference>
<accession>A0A517QNK8</accession>
<feature type="domain" description="NqrA N-terminal barrel-sandwich hybrid" evidence="9">
    <location>
        <begin position="3"/>
        <end position="95"/>
    </location>
</feature>
<dbReference type="InterPro" id="IPR056147">
    <property type="entry name" value="NQRA_N"/>
</dbReference>
<sequence length="454" mass="49567">MPIKIRRGLDLPISGVPDQMIDLGAMVKSVAIRGSDYVGMKPTMLVHEGDSVKLGQPLFEDKKNPGVLFTSPGAGKVVSINRGEKRVFQSVVVELEGEDQEKFQSYANSDLTRLDRDAVVENLLKSGLWPSLRRRPYSKTPAVNEVPHAIFVQAIDTLPLAAFPGLILDENPNFFRYGLQVLSRLTEGQVHVCASPGFKTPGADPEDTVSDRVKLQHFEGPHPAGLPGTHIHKISAASEARPVWHINYQDTIAIGKLFATGELSVERVISLAGPQVKKPRLIRTRVGASIEDLTADELADGENRIISGSVLNGSIAEGPFAYLGRYDLQVSVLKEGRDRELLGWQMPGFNKYSVMPVYASASSVDGRAFEMTTNRNGSFRAIVPIGVYEKVMPLDIEPTALVKALLTGDTDQAQLLGATELDEEDVALLTFVDPGKHNFGPALRDILTRIEREG</sequence>
<comment type="similarity">
    <text evidence="8">Belongs to the NqrA family.</text>
</comment>
<dbReference type="InterPro" id="IPR022615">
    <property type="entry name" value="NqrA_C_domain"/>
</dbReference>
<evidence type="ECO:0000256" key="3">
    <source>
        <dbReference type="ARBA" id="ARBA00023027"/>
    </source>
</evidence>
<comment type="subunit">
    <text evidence="8">Composed of six subunits; NqrA, NqrB, NqrC, NqrD, NqrE and NqrF.</text>
</comment>
<comment type="catalytic activity">
    <reaction evidence="8">
        <text>a ubiquinone + n Na(+)(in) + NADH + H(+) = a ubiquinol + n Na(+)(out) + NAD(+)</text>
        <dbReference type="Rhea" id="RHEA:47748"/>
        <dbReference type="Rhea" id="RHEA-COMP:9565"/>
        <dbReference type="Rhea" id="RHEA-COMP:9566"/>
        <dbReference type="ChEBI" id="CHEBI:15378"/>
        <dbReference type="ChEBI" id="CHEBI:16389"/>
        <dbReference type="ChEBI" id="CHEBI:17976"/>
        <dbReference type="ChEBI" id="CHEBI:29101"/>
        <dbReference type="ChEBI" id="CHEBI:57540"/>
        <dbReference type="ChEBI" id="CHEBI:57945"/>
        <dbReference type="EC" id="7.2.1.1"/>
    </reaction>
</comment>
<keyword evidence="13" id="KW-1185">Reference proteome</keyword>
<dbReference type="HAMAP" id="MF_00425">
    <property type="entry name" value="NqrA"/>
    <property type="match status" value="1"/>
</dbReference>
<proteinExistence type="inferred from homology"/>